<dbReference type="PANTHER" id="PTHR34388">
    <property type="entry name" value="DNA POLYMERASE III SUBUNIT DELTA"/>
    <property type="match status" value="1"/>
</dbReference>
<evidence type="ECO:0000256" key="6">
    <source>
        <dbReference type="ARBA" id="ARBA00034754"/>
    </source>
</evidence>
<dbReference type="InterPro" id="IPR027417">
    <property type="entry name" value="P-loop_NTPase"/>
</dbReference>
<dbReference type="EC" id="2.7.7.7" evidence="1"/>
<keyword evidence="9" id="KW-1185">Reference proteome</keyword>
<dbReference type="GO" id="GO:0009360">
    <property type="term" value="C:DNA polymerase III complex"/>
    <property type="evidence" value="ECO:0007669"/>
    <property type="project" value="TreeGrafter"/>
</dbReference>
<dbReference type="Gene3D" id="3.40.50.300">
    <property type="entry name" value="P-loop containing nucleotide triphosphate hydrolases"/>
    <property type="match status" value="1"/>
</dbReference>
<dbReference type="GO" id="GO:0006261">
    <property type="term" value="P:DNA-templated DNA replication"/>
    <property type="evidence" value="ECO:0007669"/>
    <property type="project" value="TreeGrafter"/>
</dbReference>
<gene>
    <name evidence="8" type="primary">holA</name>
    <name evidence="8" type="ORF">PH603_02490</name>
</gene>
<keyword evidence="3 8" id="KW-0548">Nucleotidyltransferase</keyword>
<keyword evidence="4" id="KW-0235">DNA replication</keyword>
<evidence type="ECO:0000313" key="8">
    <source>
        <dbReference type="EMBL" id="WCL54626.1"/>
    </source>
</evidence>
<dbReference type="SUPFAM" id="SSF52540">
    <property type="entry name" value="P-loop containing nucleoside triphosphate hydrolases"/>
    <property type="match status" value="1"/>
</dbReference>
<evidence type="ECO:0000256" key="3">
    <source>
        <dbReference type="ARBA" id="ARBA00022695"/>
    </source>
</evidence>
<organism evidence="8 9">
    <name type="scientific">Gimibacter soli</name>
    <dbReference type="NCBI Taxonomy" id="3024400"/>
    <lineage>
        <taxon>Bacteria</taxon>
        <taxon>Pseudomonadati</taxon>
        <taxon>Pseudomonadota</taxon>
        <taxon>Alphaproteobacteria</taxon>
        <taxon>Kordiimonadales</taxon>
        <taxon>Temperatibacteraceae</taxon>
        <taxon>Gimibacter</taxon>
    </lineage>
</organism>
<evidence type="ECO:0000256" key="7">
    <source>
        <dbReference type="ARBA" id="ARBA00049244"/>
    </source>
</evidence>
<dbReference type="SUPFAM" id="SSF48019">
    <property type="entry name" value="post-AAA+ oligomerization domain-like"/>
    <property type="match status" value="1"/>
</dbReference>
<dbReference type="GO" id="GO:0003677">
    <property type="term" value="F:DNA binding"/>
    <property type="evidence" value="ECO:0007669"/>
    <property type="project" value="InterPro"/>
</dbReference>
<evidence type="ECO:0000256" key="5">
    <source>
        <dbReference type="ARBA" id="ARBA00022932"/>
    </source>
</evidence>
<dbReference type="InterPro" id="IPR008921">
    <property type="entry name" value="DNA_pol3_clamp-load_cplx_C"/>
</dbReference>
<accession>A0AAE9XQR4</accession>
<dbReference type="Proteomes" id="UP001217500">
    <property type="component" value="Chromosome"/>
</dbReference>
<dbReference type="InterPro" id="IPR005790">
    <property type="entry name" value="DNA_polIII_delta"/>
</dbReference>
<dbReference type="PANTHER" id="PTHR34388:SF1">
    <property type="entry name" value="DNA POLYMERASE III SUBUNIT DELTA"/>
    <property type="match status" value="1"/>
</dbReference>
<dbReference type="KEGG" id="gso:PH603_02490"/>
<keyword evidence="2 8" id="KW-0808">Transferase</keyword>
<dbReference type="AlphaFoldDB" id="A0AAE9XQR4"/>
<comment type="similarity">
    <text evidence="6">Belongs to the DNA polymerase HolA subunit family.</text>
</comment>
<reference evidence="8" key="1">
    <citation type="submission" date="2023-01" db="EMBL/GenBank/DDBJ databases">
        <title>The genome sequence of Kordiimonadaceae bacterium 6D33.</title>
        <authorList>
            <person name="Liu Y."/>
        </authorList>
    </citation>
    <scope>NUCLEOTIDE SEQUENCE</scope>
    <source>
        <strain evidence="8">6D33</strain>
    </source>
</reference>
<dbReference type="GO" id="GO:0003887">
    <property type="term" value="F:DNA-directed DNA polymerase activity"/>
    <property type="evidence" value="ECO:0007669"/>
    <property type="project" value="UniProtKB-KW"/>
</dbReference>
<proteinExistence type="inferred from homology"/>
<dbReference type="NCBIfam" id="TIGR01128">
    <property type="entry name" value="holA"/>
    <property type="match status" value="1"/>
</dbReference>
<evidence type="ECO:0000256" key="4">
    <source>
        <dbReference type="ARBA" id="ARBA00022705"/>
    </source>
</evidence>
<name>A0AAE9XQR4_9PROT</name>
<sequence length="340" mass="36496">MKVAPRDIEAVCRSLPAGVRVVLVYGRDEGLARERATRIGKQIAPDLSDPFQVARPDNATVKATPSLLVDEMSAISMLGGRRLVRLEGAGNDMTDAVKLVLADPRGDGLLLITAGDLDGGSSLRKAVEGGKDALAIACYEDNARDLSGLVQEVLSAAGLRASRDAMAYLIENLGGDRAVSRGELDKLVLYKGNDKSEITLDDARACVGDTAAFALHEIASAVTAGDMKKLETGLERAWIAGESPIAILLLLSRRLMRLHYARALMTEQNLGPAEAVERLRPPVIFFEKPVFTADLARWTARKIEQALDILIEADLECKTTGNPAEVICARACLRLAKAAR</sequence>
<dbReference type="Gene3D" id="1.10.8.60">
    <property type="match status" value="1"/>
</dbReference>
<evidence type="ECO:0000313" key="9">
    <source>
        <dbReference type="Proteomes" id="UP001217500"/>
    </source>
</evidence>
<evidence type="ECO:0000256" key="2">
    <source>
        <dbReference type="ARBA" id="ARBA00022679"/>
    </source>
</evidence>
<protein>
    <recommendedName>
        <fullName evidence="1">DNA-directed DNA polymerase</fullName>
        <ecNumber evidence="1">2.7.7.7</ecNumber>
    </recommendedName>
</protein>
<dbReference type="Gene3D" id="1.20.272.10">
    <property type="match status" value="1"/>
</dbReference>
<dbReference type="EMBL" id="CP116805">
    <property type="protein sequence ID" value="WCL54626.1"/>
    <property type="molecule type" value="Genomic_DNA"/>
</dbReference>
<comment type="catalytic activity">
    <reaction evidence="7">
        <text>DNA(n) + a 2'-deoxyribonucleoside 5'-triphosphate = DNA(n+1) + diphosphate</text>
        <dbReference type="Rhea" id="RHEA:22508"/>
        <dbReference type="Rhea" id="RHEA-COMP:17339"/>
        <dbReference type="Rhea" id="RHEA-COMP:17340"/>
        <dbReference type="ChEBI" id="CHEBI:33019"/>
        <dbReference type="ChEBI" id="CHEBI:61560"/>
        <dbReference type="ChEBI" id="CHEBI:173112"/>
        <dbReference type="EC" id="2.7.7.7"/>
    </reaction>
</comment>
<keyword evidence="5" id="KW-0239">DNA-directed DNA polymerase</keyword>
<dbReference type="RefSeq" id="WP_289504345.1">
    <property type="nucleotide sequence ID" value="NZ_CP116805.1"/>
</dbReference>
<evidence type="ECO:0000256" key="1">
    <source>
        <dbReference type="ARBA" id="ARBA00012417"/>
    </source>
</evidence>